<dbReference type="OrthoDB" id="7316074at2"/>
<accession>A0A068QMI5</accession>
<dbReference type="STRING" id="351671.XDD1_0414"/>
<reference evidence="1 3" key="1">
    <citation type="submission" date="2013-07" db="EMBL/GenBank/DDBJ databases">
        <authorList>
            <person name="Genoscope - CEA"/>
        </authorList>
    </citation>
    <scope>NUCLEOTIDE SEQUENCE [LARGE SCALE GENOMIC DNA]</scope>
    <source>
        <strain evidence="1">FRM16</strain>
        <strain evidence="3">FRM16 / DSM 17909</strain>
    </source>
</reference>
<dbReference type="GO" id="GO:0004497">
    <property type="term" value="F:monooxygenase activity"/>
    <property type="evidence" value="ECO:0007669"/>
    <property type="project" value="UniProtKB-KW"/>
</dbReference>
<dbReference type="GO" id="GO:0016627">
    <property type="term" value="F:oxidoreductase activity, acting on the CH-CH group of donors"/>
    <property type="evidence" value="ECO:0007669"/>
    <property type="project" value="InterPro"/>
</dbReference>
<dbReference type="GO" id="GO:0050660">
    <property type="term" value="F:flavin adenine dinucleotide binding"/>
    <property type="evidence" value="ECO:0007669"/>
    <property type="project" value="InterPro"/>
</dbReference>
<dbReference type="InterPro" id="IPR046373">
    <property type="entry name" value="Acyl-CoA_Oxase/DH_mid-dom_sf"/>
</dbReference>
<protein>
    <submittedName>
        <fullName evidence="2">3-hydroxy-9,10-secoandrosta-1,3,5(10)-triene-9, 17-dione monooxygenase</fullName>
    </submittedName>
</protein>
<sequence length="409" mass="46756">MQSTMYAALRENSGVMPTSLLHFHQMALNMRNLLREKQDEHNKLGTYSQELHEFFLKRGFYRLLQPKRYGGFEFSFSEYYRIMLAISEGHPSLGWNLTLGASHVFLIASHYSESVQDELFNGNEQFIAAHKAFPAGTCRKINQGYIVDGIFPYCSGITYATHVILTVICDSQQPNQHPMSCIIPRRDFEILNDWGEYRTLGMWASGSNSIRLNSVFVPERMARPFRAFYADQDVDNGTEGTRIHHNSMYLGYLMAPYHANLLVPIIGASKAALEEFRKYEKSGDVNEMVFVRALGLATLLSDSAEAILFNVFDKYASLCQRWEQHRLPMTVDENLRLWGQLQQAGRLASESIDMLFRSAGSSAALKGSRLLQYFNDVQMYRGHVGSQWEQLSLYVGRSVLNRKISFLDL</sequence>
<dbReference type="EMBL" id="VNHN01000005">
    <property type="protein sequence ID" value="TYP15923.1"/>
    <property type="molecule type" value="Genomic_DNA"/>
</dbReference>
<gene>
    <name evidence="2" type="ORF">LY16_00541</name>
    <name evidence="1" type="ORF">XDD1_0414</name>
</gene>
<dbReference type="HOGENOM" id="CLU_018204_2_0_6"/>
<proteinExistence type="predicted"/>
<dbReference type="Gene3D" id="1.10.540.10">
    <property type="entry name" value="Acyl-CoA dehydrogenase/oxidase, N-terminal domain"/>
    <property type="match status" value="1"/>
</dbReference>
<dbReference type="Gene3D" id="1.20.140.10">
    <property type="entry name" value="Butyryl-CoA Dehydrogenase, subunit A, domain 3"/>
    <property type="match status" value="1"/>
</dbReference>
<dbReference type="InterPro" id="IPR009100">
    <property type="entry name" value="AcylCoA_DH/oxidase_NM_dom_sf"/>
</dbReference>
<dbReference type="RefSeq" id="WP_045968232.1">
    <property type="nucleotide sequence ID" value="NZ_CAWMED010000001.1"/>
</dbReference>
<dbReference type="KEGG" id="xdo:XDD1_0414"/>
<reference evidence="2 4" key="2">
    <citation type="submission" date="2019-07" db="EMBL/GenBank/DDBJ databases">
        <title>Genomic Encyclopedia of Type Strains, Phase I: the one thousand microbial genomes (KMG-I) project.</title>
        <authorList>
            <person name="Kyrpides N."/>
        </authorList>
    </citation>
    <scope>NUCLEOTIDE SEQUENCE [LARGE SCALE GENOMIC DNA]</scope>
    <source>
        <strain evidence="2 4">DSM 17909</strain>
    </source>
</reference>
<dbReference type="Proteomes" id="UP000032721">
    <property type="component" value="Chromosome"/>
</dbReference>
<evidence type="ECO:0000313" key="1">
    <source>
        <dbReference type="EMBL" id="CDG16117.1"/>
    </source>
</evidence>
<evidence type="ECO:0000313" key="2">
    <source>
        <dbReference type="EMBL" id="TYP15923.1"/>
    </source>
</evidence>
<dbReference type="Gene3D" id="2.40.110.10">
    <property type="entry name" value="Butyryl-CoA Dehydrogenase, subunit A, domain 2"/>
    <property type="match status" value="1"/>
</dbReference>
<dbReference type="AlphaFoldDB" id="A0A068QMI5"/>
<dbReference type="SUPFAM" id="SSF56645">
    <property type="entry name" value="Acyl-CoA dehydrogenase NM domain-like"/>
    <property type="match status" value="1"/>
</dbReference>
<keyword evidence="4" id="KW-1185">Reference proteome</keyword>
<name>A0A068QMI5_9GAMM</name>
<keyword evidence="2" id="KW-0503">Monooxygenase</keyword>
<dbReference type="InterPro" id="IPR037069">
    <property type="entry name" value="AcylCoA_DH/ox_N_sf"/>
</dbReference>
<organism evidence="1 3">
    <name type="scientific">Xenorhabdus doucetiae</name>
    <dbReference type="NCBI Taxonomy" id="351671"/>
    <lineage>
        <taxon>Bacteria</taxon>
        <taxon>Pseudomonadati</taxon>
        <taxon>Pseudomonadota</taxon>
        <taxon>Gammaproteobacteria</taxon>
        <taxon>Enterobacterales</taxon>
        <taxon>Morganellaceae</taxon>
        <taxon>Xenorhabdus</taxon>
    </lineage>
</organism>
<dbReference type="EMBL" id="FO704550">
    <property type="protein sequence ID" value="CDG16117.1"/>
    <property type="molecule type" value="Genomic_DNA"/>
</dbReference>
<evidence type="ECO:0000313" key="4">
    <source>
        <dbReference type="Proteomes" id="UP000324170"/>
    </source>
</evidence>
<keyword evidence="2" id="KW-0560">Oxidoreductase</keyword>
<dbReference type="PIRSF" id="PIRSF016578">
    <property type="entry name" value="HsaA"/>
    <property type="match status" value="1"/>
</dbReference>
<dbReference type="Proteomes" id="UP000324170">
    <property type="component" value="Unassembled WGS sequence"/>
</dbReference>
<evidence type="ECO:0000313" key="3">
    <source>
        <dbReference type="Proteomes" id="UP000032721"/>
    </source>
</evidence>